<dbReference type="PANTHER" id="PTHR12665">
    <property type="entry name" value="ORMDL PROTEINS"/>
    <property type="match status" value="1"/>
</dbReference>
<organism evidence="5 6">
    <name type="scientific">Conidiobolus coronatus (strain ATCC 28846 / CBS 209.66 / NRRL 28638)</name>
    <name type="common">Delacroixia coronata</name>
    <dbReference type="NCBI Taxonomy" id="796925"/>
    <lineage>
        <taxon>Eukaryota</taxon>
        <taxon>Fungi</taxon>
        <taxon>Fungi incertae sedis</taxon>
        <taxon>Zoopagomycota</taxon>
        <taxon>Entomophthoromycotina</taxon>
        <taxon>Entomophthoromycetes</taxon>
        <taxon>Entomophthorales</taxon>
        <taxon>Ancylistaceae</taxon>
        <taxon>Conidiobolus</taxon>
    </lineage>
</organism>
<reference evidence="5 6" key="1">
    <citation type="journal article" date="2015" name="Genome Biol. Evol.">
        <title>Phylogenomic analyses indicate that early fungi evolved digesting cell walls of algal ancestors of land plants.</title>
        <authorList>
            <person name="Chang Y."/>
            <person name="Wang S."/>
            <person name="Sekimoto S."/>
            <person name="Aerts A.L."/>
            <person name="Choi C."/>
            <person name="Clum A."/>
            <person name="LaButti K.M."/>
            <person name="Lindquist E.A."/>
            <person name="Yee Ngan C."/>
            <person name="Ohm R.A."/>
            <person name="Salamov A.A."/>
            <person name="Grigoriev I.V."/>
            <person name="Spatafora J.W."/>
            <person name="Berbee M.L."/>
        </authorList>
    </citation>
    <scope>NUCLEOTIDE SEQUENCE [LARGE SCALE GENOMIC DNA]</scope>
    <source>
        <strain evidence="5 6">NRRL 28638</strain>
    </source>
</reference>
<dbReference type="InterPro" id="IPR007203">
    <property type="entry name" value="ORMDL"/>
</dbReference>
<evidence type="ECO:0000256" key="2">
    <source>
        <dbReference type="ARBA" id="ARBA00022692"/>
    </source>
</evidence>
<dbReference type="OMA" id="WTAYILI"/>
<evidence type="ECO:0000313" key="5">
    <source>
        <dbReference type="EMBL" id="KXN66413.1"/>
    </source>
</evidence>
<keyword evidence="4" id="KW-0472">Membrane</keyword>
<evidence type="ECO:0000256" key="1">
    <source>
        <dbReference type="ARBA" id="ARBA00004141"/>
    </source>
</evidence>
<keyword evidence="2" id="KW-0812">Transmembrane</keyword>
<name>A0A137NUC9_CONC2</name>
<accession>A0A137NUC9</accession>
<sequence>MSSTTTGNGGIGKVYTNVKPTRRLSIIPPSSVPLIQIQKNPPFTDNLDETCQVNPNSSFTNYRGFWAVNIILIVMGKLVFSSIPFVSTELSWTLTNLTYNAVSFWMLHSMMGIPFEFNQGAMDHLTMWEQIDNQAQYTQAKKFLFALPIALFLISIHFSRYNIFHFTLNFIILSIVLIAKLPFMHKIRIFGINSVHVD</sequence>
<dbReference type="EMBL" id="KQ964729">
    <property type="protein sequence ID" value="KXN66413.1"/>
    <property type="molecule type" value="Genomic_DNA"/>
</dbReference>
<dbReference type="STRING" id="796925.A0A137NUC9"/>
<dbReference type="OrthoDB" id="1932233at2759"/>
<keyword evidence="6" id="KW-1185">Reference proteome</keyword>
<evidence type="ECO:0000313" key="6">
    <source>
        <dbReference type="Proteomes" id="UP000070444"/>
    </source>
</evidence>
<dbReference type="Pfam" id="PF04061">
    <property type="entry name" value="ORMDL"/>
    <property type="match status" value="1"/>
</dbReference>
<proteinExistence type="predicted"/>
<evidence type="ECO:0000256" key="3">
    <source>
        <dbReference type="ARBA" id="ARBA00022989"/>
    </source>
</evidence>
<evidence type="ECO:0000256" key="4">
    <source>
        <dbReference type="ARBA" id="ARBA00023136"/>
    </source>
</evidence>
<keyword evidence="3" id="KW-1133">Transmembrane helix</keyword>
<dbReference type="AlphaFoldDB" id="A0A137NUC9"/>
<comment type="subcellular location">
    <subcellularLocation>
        <location evidence="1">Membrane</location>
        <topology evidence="1">Multi-pass membrane protein</topology>
    </subcellularLocation>
</comment>
<protein>
    <submittedName>
        <fullName evidence="5">ORMDL-domain-containing protein</fullName>
    </submittedName>
</protein>
<dbReference type="Proteomes" id="UP000070444">
    <property type="component" value="Unassembled WGS sequence"/>
</dbReference>
<dbReference type="PIRSF" id="PIRSF018147">
    <property type="entry name" value="ORMDL"/>
    <property type="match status" value="1"/>
</dbReference>
<gene>
    <name evidence="5" type="ORF">CONCODRAFT_61681</name>
</gene>
<dbReference type="GO" id="GO:0005789">
    <property type="term" value="C:endoplasmic reticulum membrane"/>
    <property type="evidence" value="ECO:0007669"/>
    <property type="project" value="InterPro"/>
</dbReference>